<dbReference type="RefSeq" id="XP_005824980.1">
    <property type="nucleotide sequence ID" value="XM_005824923.1"/>
</dbReference>
<reference evidence="1 3" key="1">
    <citation type="journal article" date="2012" name="Nature">
        <title>Algal genomes reveal evolutionary mosaicism and the fate of nucleomorphs.</title>
        <authorList>
            <consortium name="DOE Joint Genome Institute"/>
            <person name="Curtis B.A."/>
            <person name="Tanifuji G."/>
            <person name="Burki F."/>
            <person name="Gruber A."/>
            <person name="Irimia M."/>
            <person name="Maruyama S."/>
            <person name="Arias M.C."/>
            <person name="Ball S.G."/>
            <person name="Gile G.H."/>
            <person name="Hirakawa Y."/>
            <person name="Hopkins J.F."/>
            <person name="Kuo A."/>
            <person name="Rensing S.A."/>
            <person name="Schmutz J."/>
            <person name="Symeonidi A."/>
            <person name="Elias M."/>
            <person name="Eveleigh R.J."/>
            <person name="Herman E.K."/>
            <person name="Klute M.J."/>
            <person name="Nakayama T."/>
            <person name="Obornik M."/>
            <person name="Reyes-Prieto A."/>
            <person name="Armbrust E.V."/>
            <person name="Aves S.J."/>
            <person name="Beiko R.G."/>
            <person name="Coutinho P."/>
            <person name="Dacks J.B."/>
            <person name="Durnford D.G."/>
            <person name="Fast N.M."/>
            <person name="Green B.R."/>
            <person name="Grisdale C.J."/>
            <person name="Hempel F."/>
            <person name="Henrissat B."/>
            <person name="Hoppner M.P."/>
            <person name="Ishida K."/>
            <person name="Kim E."/>
            <person name="Koreny L."/>
            <person name="Kroth P.G."/>
            <person name="Liu Y."/>
            <person name="Malik S.B."/>
            <person name="Maier U.G."/>
            <person name="McRose D."/>
            <person name="Mock T."/>
            <person name="Neilson J.A."/>
            <person name="Onodera N.T."/>
            <person name="Poole A.M."/>
            <person name="Pritham E.J."/>
            <person name="Richards T.A."/>
            <person name="Rocap G."/>
            <person name="Roy S.W."/>
            <person name="Sarai C."/>
            <person name="Schaack S."/>
            <person name="Shirato S."/>
            <person name="Slamovits C.H."/>
            <person name="Spencer D.F."/>
            <person name="Suzuki S."/>
            <person name="Worden A.Z."/>
            <person name="Zauner S."/>
            <person name="Barry K."/>
            <person name="Bell C."/>
            <person name="Bharti A.K."/>
            <person name="Crow J.A."/>
            <person name="Grimwood J."/>
            <person name="Kramer R."/>
            <person name="Lindquist E."/>
            <person name="Lucas S."/>
            <person name="Salamov A."/>
            <person name="McFadden G.I."/>
            <person name="Lane C.E."/>
            <person name="Keeling P.J."/>
            <person name="Gray M.W."/>
            <person name="Grigoriev I.V."/>
            <person name="Archibald J.M."/>
        </authorList>
    </citation>
    <scope>NUCLEOTIDE SEQUENCE</scope>
    <source>
        <strain evidence="1 3">CCMP2712</strain>
    </source>
</reference>
<proteinExistence type="predicted"/>
<dbReference type="KEGG" id="gtt:GUITHDRAFT_115760"/>
<dbReference type="HOGENOM" id="CLU_763859_0_0_1"/>
<reference evidence="3" key="2">
    <citation type="submission" date="2012-11" db="EMBL/GenBank/DDBJ databases">
        <authorList>
            <person name="Kuo A."/>
            <person name="Curtis B.A."/>
            <person name="Tanifuji G."/>
            <person name="Burki F."/>
            <person name="Gruber A."/>
            <person name="Irimia M."/>
            <person name="Maruyama S."/>
            <person name="Arias M.C."/>
            <person name="Ball S.G."/>
            <person name="Gile G.H."/>
            <person name="Hirakawa Y."/>
            <person name="Hopkins J.F."/>
            <person name="Rensing S.A."/>
            <person name="Schmutz J."/>
            <person name="Symeonidi A."/>
            <person name="Elias M."/>
            <person name="Eveleigh R.J."/>
            <person name="Herman E.K."/>
            <person name="Klute M.J."/>
            <person name="Nakayama T."/>
            <person name="Obornik M."/>
            <person name="Reyes-Prieto A."/>
            <person name="Armbrust E.V."/>
            <person name="Aves S.J."/>
            <person name="Beiko R.G."/>
            <person name="Coutinho P."/>
            <person name="Dacks J.B."/>
            <person name="Durnford D.G."/>
            <person name="Fast N.M."/>
            <person name="Green B.R."/>
            <person name="Grisdale C."/>
            <person name="Hempe F."/>
            <person name="Henrissat B."/>
            <person name="Hoppner M.P."/>
            <person name="Ishida K.-I."/>
            <person name="Kim E."/>
            <person name="Koreny L."/>
            <person name="Kroth P.G."/>
            <person name="Liu Y."/>
            <person name="Malik S.-B."/>
            <person name="Maier U.G."/>
            <person name="McRose D."/>
            <person name="Mock T."/>
            <person name="Neilson J.A."/>
            <person name="Onodera N.T."/>
            <person name="Poole A.M."/>
            <person name="Pritham E.J."/>
            <person name="Richards T.A."/>
            <person name="Rocap G."/>
            <person name="Roy S.W."/>
            <person name="Sarai C."/>
            <person name="Schaack S."/>
            <person name="Shirato S."/>
            <person name="Slamovits C.H."/>
            <person name="Spencer D.F."/>
            <person name="Suzuki S."/>
            <person name="Worden A.Z."/>
            <person name="Zauner S."/>
            <person name="Barry K."/>
            <person name="Bell C."/>
            <person name="Bharti A.K."/>
            <person name="Crow J.A."/>
            <person name="Grimwood J."/>
            <person name="Kramer R."/>
            <person name="Lindquist E."/>
            <person name="Lucas S."/>
            <person name="Salamov A."/>
            <person name="McFadden G.I."/>
            <person name="Lane C.E."/>
            <person name="Keeling P.J."/>
            <person name="Gray M.W."/>
            <person name="Grigoriev I.V."/>
            <person name="Archibald J.M."/>
        </authorList>
    </citation>
    <scope>NUCLEOTIDE SEQUENCE</scope>
    <source>
        <strain evidence="3">CCMP2712</strain>
    </source>
</reference>
<keyword evidence="3" id="KW-1185">Reference proteome</keyword>
<dbReference type="SUPFAM" id="SSF50978">
    <property type="entry name" value="WD40 repeat-like"/>
    <property type="match status" value="1"/>
</dbReference>
<evidence type="ECO:0000313" key="3">
    <source>
        <dbReference type="Proteomes" id="UP000011087"/>
    </source>
</evidence>
<evidence type="ECO:0000313" key="1">
    <source>
        <dbReference type="EMBL" id="EKX38000.1"/>
    </source>
</evidence>
<evidence type="ECO:0000313" key="2">
    <source>
        <dbReference type="EnsemblProtists" id="EKX38000"/>
    </source>
</evidence>
<dbReference type="PaxDb" id="55529-EKX38000"/>
<organism evidence="1">
    <name type="scientific">Guillardia theta (strain CCMP2712)</name>
    <name type="common">Cryptophyte</name>
    <dbReference type="NCBI Taxonomy" id="905079"/>
    <lineage>
        <taxon>Eukaryota</taxon>
        <taxon>Cryptophyceae</taxon>
        <taxon>Pyrenomonadales</taxon>
        <taxon>Geminigeraceae</taxon>
        <taxon>Guillardia</taxon>
    </lineage>
</organism>
<dbReference type="EnsemblProtists" id="EKX38000">
    <property type="protein sequence ID" value="EKX38000"/>
    <property type="gene ID" value="GUITHDRAFT_115760"/>
</dbReference>
<gene>
    <name evidence="1" type="ORF">GUITHDRAFT_115760</name>
</gene>
<dbReference type="InterPro" id="IPR036322">
    <property type="entry name" value="WD40_repeat_dom_sf"/>
</dbReference>
<dbReference type="AlphaFoldDB" id="L1IQ98"/>
<name>L1IQ98_GUITC</name>
<accession>L1IQ98</accession>
<dbReference type="GeneID" id="17294797"/>
<dbReference type="EMBL" id="JH993052">
    <property type="protein sequence ID" value="EKX38000.1"/>
    <property type="molecule type" value="Genomic_DNA"/>
</dbReference>
<protein>
    <submittedName>
        <fullName evidence="1 2">Uncharacterized protein</fullName>
    </submittedName>
</protein>
<sequence length="363" mass="40552">MPSVPWLYVLEKLWHDDQGEKVVHDKCLLASKVSLVCKEWAGHVRAGQMGNSFEQEIAKSLYSDILEDGRGIPRIKVQDSLKKEIEIELCRRSSRIPVEHFVMSDFISLISTAGSIAAFAHVIPKPSELVLGVNCWRGSIGAYVNHSLSIYCLKKATVVNQFPSNNRINALHVSVSNEIFAADQDGYVKVYSSVDSEAPWSETTTRVWRHPAQEAISCMSIREGNEHKEGSLQGLQRPTRNADYFISTSLDTVGLFEDVSLRQLAGGGMGQLFHMGLTFVESARLACSGNVLICAELVENNIPMRVWYLHGSRTSKWPAVTRALCKSALYQLLIRDKGVQISTKDRPYREVCVIISYRSSAFL</sequence>
<dbReference type="Proteomes" id="UP000011087">
    <property type="component" value="Unassembled WGS sequence"/>
</dbReference>
<reference evidence="2" key="3">
    <citation type="submission" date="2016-03" db="UniProtKB">
        <authorList>
            <consortium name="EnsemblProtists"/>
        </authorList>
    </citation>
    <scope>IDENTIFICATION</scope>
</reference>